<evidence type="ECO:0000256" key="1">
    <source>
        <dbReference type="ARBA" id="ARBA00004613"/>
    </source>
</evidence>
<dbReference type="PANTHER" id="PTHR38050:SF2">
    <property type="entry name" value="FERULOYL ESTERASE C-RELATED"/>
    <property type="match status" value="1"/>
</dbReference>
<dbReference type="GO" id="GO:0005576">
    <property type="term" value="C:extracellular region"/>
    <property type="evidence" value="ECO:0007669"/>
    <property type="project" value="UniProtKB-SubCell"/>
</dbReference>
<dbReference type="SUPFAM" id="SSF53474">
    <property type="entry name" value="alpha/beta-Hydrolases"/>
    <property type="match status" value="1"/>
</dbReference>
<evidence type="ECO:0000256" key="5">
    <source>
        <dbReference type="ARBA" id="ARBA00022801"/>
    </source>
</evidence>
<name>A0A075FP51_9ARCH</name>
<keyword evidence="5" id="KW-0378">Hydrolase</keyword>
<dbReference type="PANTHER" id="PTHR38050">
    <property type="match status" value="1"/>
</dbReference>
<accession>A0A075FP51</accession>
<evidence type="ECO:0000256" key="3">
    <source>
        <dbReference type="ARBA" id="ARBA00022651"/>
    </source>
</evidence>
<proteinExistence type="predicted"/>
<keyword evidence="2" id="KW-0964">Secreted</keyword>
<dbReference type="EMBL" id="KF900338">
    <property type="protein sequence ID" value="AIE91452.1"/>
    <property type="molecule type" value="Genomic_DNA"/>
</dbReference>
<evidence type="ECO:0000256" key="6">
    <source>
        <dbReference type="ARBA" id="ARBA00023277"/>
    </source>
</evidence>
<dbReference type="GO" id="GO:0030600">
    <property type="term" value="F:feruloyl esterase activity"/>
    <property type="evidence" value="ECO:0007669"/>
    <property type="project" value="InterPro"/>
</dbReference>
<dbReference type="GO" id="GO:0045493">
    <property type="term" value="P:xylan catabolic process"/>
    <property type="evidence" value="ECO:0007669"/>
    <property type="project" value="UniProtKB-KW"/>
</dbReference>
<evidence type="ECO:0000256" key="4">
    <source>
        <dbReference type="ARBA" id="ARBA00022729"/>
    </source>
</evidence>
<dbReference type="InterPro" id="IPR043595">
    <property type="entry name" value="FaeB/C/D"/>
</dbReference>
<gene>
    <name evidence="8" type="primary">lpqC</name>
</gene>
<dbReference type="Gene3D" id="3.40.50.1820">
    <property type="entry name" value="alpha/beta hydrolase"/>
    <property type="match status" value="1"/>
</dbReference>
<reference evidence="8" key="1">
    <citation type="journal article" date="2014" name="Genome Biol. Evol.">
        <title>Pangenome evidence for extensive interdomain horizontal transfer affecting lineage core and shell genes in uncultured planktonic thaumarchaeota and euryarchaeota.</title>
        <authorList>
            <person name="Deschamps P."/>
            <person name="Zivanovic Y."/>
            <person name="Moreira D."/>
            <person name="Rodriguez-Valera F."/>
            <person name="Lopez-Garcia P."/>
        </authorList>
    </citation>
    <scope>NUCLEOTIDE SEQUENCE</scope>
</reference>
<comment type="subcellular location">
    <subcellularLocation>
        <location evidence="1">Secreted</location>
    </subcellularLocation>
</comment>
<keyword evidence="4" id="KW-0732">Signal</keyword>
<keyword evidence="6" id="KW-0119">Carbohydrate metabolism</keyword>
<evidence type="ECO:0000256" key="7">
    <source>
        <dbReference type="ARBA" id="ARBA00023326"/>
    </source>
</evidence>
<dbReference type="InterPro" id="IPR029058">
    <property type="entry name" value="AB_hydrolase_fold"/>
</dbReference>
<organism evidence="8">
    <name type="scientific">uncultured marine thaumarchaeote AD1000_11_E10</name>
    <dbReference type="NCBI Taxonomy" id="1455890"/>
    <lineage>
        <taxon>Archaea</taxon>
        <taxon>Nitrososphaerota</taxon>
        <taxon>environmental samples</taxon>
    </lineage>
</organism>
<evidence type="ECO:0000256" key="2">
    <source>
        <dbReference type="ARBA" id="ARBA00022525"/>
    </source>
</evidence>
<sequence>MFILKKRNPTLLLILFLLIFYNTSYYLDIRNSSYLYFGPSYDQVLEPGRNSISIEHDGINRTFWVETPMSYSPNHKYPVLVYYHYFGGSGSGTSMKDMVNTENFIGVYPNGIHNTWNSGVISDDDDYIKTDDYGFTIKMIDWMRSNTRIDENRIFAFGQSAGAMFLYEQVVSREHDFAAIGLVMGNYYDCEKSSVVIERCVDGRPLNYPDQPVSILHLHGQMDNLVPFNGGPISQSDDLYVNSVYDTATTISQNSMCNSEPREDNFPNGVTRYKYYDCNDYREIIVYAVYSAGHGNFEEYLPPGVVSDGVISLMWDFFENNQKNKLIDLGL</sequence>
<keyword evidence="3" id="KW-0858">Xylan degradation</keyword>
<protein>
    <submittedName>
        <fullName evidence="8">Phospholipase/Carboxylesterase (LpqC)</fullName>
    </submittedName>
</protein>
<evidence type="ECO:0000313" key="8">
    <source>
        <dbReference type="EMBL" id="AIE91452.1"/>
    </source>
</evidence>
<keyword evidence="7" id="KW-0624">Polysaccharide degradation</keyword>
<dbReference type="AlphaFoldDB" id="A0A075FP51"/>